<sequence length="116" mass="13865">MEGDNELDELRRRKMEEIQRSNAERQMSEEQQKAQEAERAARRQQVLRQILDPEARERLSNVRLVKPELAENVESQLIQLHGMGRINRVITDSEIRDILSKMTETKRETRIERRNK</sequence>
<reference evidence="4" key="1">
    <citation type="submission" date="2013-08" db="EMBL/GenBank/DDBJ databases">
        <authorList>
            <person name="Mendez C."/>
            <person name="Richter M."/>
            <person name="Ferrer M."/>
            <person name="Sanchez J."/>
        </authorList>
    </citation>
    <scope>NUCLEOTIDE SEQUENCE</scope>
</reference>
<dbReference type="PANTHER" id="PTHR10840">
    <property type="entry name" value="PROGRAMMED CELL DEATH PROTEIN 5"/>
    <property type="match status" value="1"/>
</dbReference>
<dbReference type="InterPro" id="IPR002836">
    <property type="entry name" value="PDCD5-like"/>
</dbReference>
<evidence type="ECO:0000256" key="3">
    <source>
        <dbReference type="SAM" id="MobiDB-lite"/>
    </source>
</evidence>
<name>T0YE00_9ZZZZ</name>
<dbReference type="AlphaFoldDB" id="T0YE00"/>
<protein>
    <submittedName>
        <fullName evidence="4">DNA-binding TFAR19-related protein</fullName>
    </submittedName>
</protein>
<dbReference type="PANTHER" id="PTHR10840:SF0">
    <property type="entry name" value="PROGRAMMED CELL DEATH PROTEIN 5"/>
    <property type="match status" value="1"/>
</dbReference>
<dbReference type="NCBIfam" id="NF003268">
    <property type="entry name" value="PRK04239.1"/>
    <property type="match status" value="1"/>
</dbReference>
<feature type="region of interest" description="Disordered" evidence="3">
    <location>
        <begin position="1"/>
        <end position="41"/>
    </location>
</feature>
<dbReference type="InterPro" id="IPR036883">
    <property type="entry name" value="PDCD5-like_sf"/>
</dbReference>
<evidence type="ECO:0000256" key="2">
    <source>
        <dbReference type="ARBA" id="ARBA00023125"/>
    </source>
</evidence>
<keyword evidence="2 4" id="KW-0238">DNA-binding</keyword>
<comment type="similarity">
    <text evidence="1">Belongs to the PDCD5 family.</text>
</comment>
<evidence type="ECO:0000313" key="4">
    <source>
        <dbReference type="EMBL" id="EQD31393.1"/>
    </source>
</evidence>
<dbReference type="GO" id="GO:0005829">
    <property type="term" value="C:cytosol"/>
    <property type="evidence" value="ECO:0007669"/>
    <property type="project" value="TreeGrafter"/>
</dbReference>
<accession>T0YE00</accession>
<dbReference type="InterPro" id="IPR022889">
    <property type="entry name" value="DNA_bind_arc"/>
</dbReference>
<evidence type="ECO:0000256" key="1">
    <source>
        <dbReference type="ARBA" id="ARBA00010490"/>
    </source>
</evidence>
<reference evidence="4" key="2">
    <citation type="journal article" date="2014" name="ISME J.">
        <title>Microbial stratification in low pH oxic and suboxic macroscopic growths along an acid mine drainage.</title>
        <authorList>
            <person name="Mendez-Garcia C."/>
            <person name="Mesa V."/>
            <person name="Sprenger R.R."/>
            <person name="Richter M."/>
            <person name="Diez M.S."/>
            <person name="Solano J."/>
            <person name="Bargiela R."/>
            <person name="Golyshina O.V."/>
            <person name="Manteca A."/>
            <person name="Ramos J.L."/>
            <person name="Gallego J.R."/>
            <person name="Llorente I."/>
            <person name="Martins Dos Santos V.A."/>
            <person name="Jensen O.N."/>
            <person name="Pelaez A.I."/>
            <person name="Sanchez J."/>
            <person name="Ferrer M."/>
        </authorList>
    </citation>
    <scope>NUCLEOTIDE SEQUENCE</scope>
</reference>
<dbReference type="EMBL" id="AUZX01014733">
    <property type="protein sequence ID" value="EQD31393.1"/>
    <property type="molecule type" value="Genomic_DNA"/>
</dbReference>
<gene>
    <name evidence="4" type="ORF">B1A_19966</name>
</gene>
<dbReference type="PIRSF" id="PIRSF015730">
    <property type="entry name" value="TFAR19"/>
    <property type="match status" value="1"/>
</dbReference>
<proteinExistence type="inferred from homology"/>
<dbReference type="Pfam" id="PF01984">
    <property type="entry name" value="dsDNA_bind"/>
    <property type="match status" value="1"/>
</dbReference>
<comment type="caution">
    <text evidence="4">The sequence shown here is derived from an EMBL/GenBank/DDBJ whole genome shotgun (WGS) entry which is preliminary data.</text>
</comment>
<dbReference type="SUPFAM" id="SSF46950">
    <property type="entry name" value="Double-stranded DNA-binding domain"/>
    <property type="match status" value="1"/>
</dbReference>
<organism evidence="4">
    <name type="scientific">mine drainage metagenome</name>
    <dbReference type="NCBI Taxonomy" id="410659"/>
    <lineage>
        <taxon>unclassified sequences</taxon>
        <taxon>metagenomes</taxon>
        <taxon>ecological metagenomes</taxon>
    </lineage>
</organism>
<dbReference type="GO" id="GO:0003677">
    <property type="term" value="F:DNA binding"/>
    <property type="evidence" value="ECO:0007669"/>
    <property type="project" value="UniProtKB-KW"/>
</dbReference>
<dbReference type="HAMAP" id="MF_00026">
    <property type="entry name" value="dsDNA_bind"/>
    <property type="match status" value="1"/>
</dbReference>
<feature type="compositionally biased region" description="Basic and acidic residues" evidence="3">
    <location>
        <begin position="8"/>
        <end position="41"/>
    </location>
</feature>
<dbReference type="Gene3D" id="1.10.8.140">
    <property type="entry name" value="PDCD5-like"/>
    <property type="match status" value="1"/>
</dbReference>